<evidence type="ECO:0000313" key="1">
    <source>
        <dbReference type="EMBL" id="PJE51284.1"/>
    </source>
</evidence>
<protein>
    <submittedName>
        <fullName evidence="1">Uncharacterized protein</fullName>
    </submittedName>
</protein>
<organism evidence="1 2">
    <name type="scientific">Candidatus Yanofskybacteria bacterium CG10_big_fil_rev_8_21_14_0_10_36_16</name>
    <dbReference type="NCBI Taxonomy" id="1975096"/>
    <lineage>
        <taxon>Bacteria</taxon>
        <taxon>Candidatus Yanofskyibacteriota</taxon>
    </lineage>
</organism>
<dbReference type="Proteomes" id="UP000228496">
    <property type="component" value="Unassembled WGS sequence"/>
</dbReference>
<dbReference type="InterPro" id="IPR023562">
    <property type="entry name" value="ClpP/TepA"/>
</dbReference>
<dbReference type="AlphaFoldDB" id="A0A2J0Q811"/>
<dbReference type="EMBL" id="PCXQ01000003">
    <property type="protein sequence ID" value="PJE51284.1"/>
    <property type="molecule type" value="Genomic_DNA"/>
</dbReference>
<dbReference type="Gene3D" id="3.90.226.10">
    <property type="entry name" value="2-enoyl-CoA Hydratase, Chain A, domain 1"/>
    <property type="match status" value="1"/>
</dbReference>
<dbReference type="SUPFAM" id="SSF52096">
    <property type="entry name" value="ClpP/crotonase"/>
    <property type="match status" value="1"/>
</dbReference>
<reference evidence="1 2" key="1">
    <citation type="submission" date="2017-09" db="EMBL/GenBank/DDBJ databases">
        <title>Depth-based differentiation of microbial function through sediment-hosted aquifers and enrichment of novel symbionts in the deep terrestrial subsurface.</title>
        <authorList>
            <person name="Probst A.J."/>
            <person name="Ladd B."/>
            <person name="Jarett J.K."/>
            <person name="Geller-Mcgrath D.E."/>
            <person name="Sieber C.M."/>
            <person name="Emerson J.B."/>
            <person name="Anantharaman K."/>
            <person name="Thomas B.C."/>
            <person name="Malmstrom R."/>
            <person name="Stieglmeier M."/>
            <person name="Klingl A."/>
            <person name="Woyke T."/>
            <person name="Ryan C.M."/>
            <person name="Banfield J.F."/>
        </authorList>
    </citation>
    <scope>NUCLEOTIDE SEQUENCE [LARGE SCALE GENOMIC DNA]</scope>
    <source>
        <strain evidence="1">CG10_big_fil_rev_8_21_14_0_10_36_16</strain>
    </source>
</reference>
<comment type="caution">
    <text evidence="1">The sequence shown here is derived from an EMBL/GenBank/DDBJ whole genome shotgun (WGS) entry which is preliminary data.</text>
</comment>
<accession>A0A2J0Q811</accession>
<proteinExistence type="predicted"/>
<dbReference type="Pfam" id="PF00574">
    <property type="entry name" value="CLP_protease"/>
    <property type="match status" value="1"/>
</dbReference>
<evidence type="ECO:0000313" key="2">
    <source>
        <dbReference type="Proteomes" id="UP000228496"/>
    </source>
</evidence>
<gene>
    <name evidence="1" type="ORF">COV29_00815</name>
</gene>
<name>A0A2J0Q811_9BACT</name>
<sequence>MNKELEENVLAYSIDKRMIWMDIRNSITNRTAFSFGQILKALNRKSNRDIKFFITGVGGDFFAALKMIGLIKSSQSKVTIVAHKFVRSACFTMTQAENTKEVLATKDTEFMFHRAIGSTKTNGKKFLRFNRTDHFAMMEWLGLMDGLQAALFINRGTPISKIMGLFYEDATISFQECKQLKLIDGCFDEEELEDIKKDLHNWRHVKG</sequence>
<dbReference type="InterPro" id="IPR029045">
    <property type="entry name" value="ClpP/crotonase-like_dom_sf"/>
</dbReference>